<dbReference type="InterPro" id="IPR052927">
    <property type="entry name" value="DCC_oxidoreductase"/>
</dbReference>
<keyword evidence="2" id="KW-1185">Reference proteome</keyword>
<name>A0ABU9AU12_9BACT</name>
<dbReference type="PANTHER" id="PTHR33639">
    <property type="entry name" value="THIOL-DISULFIDE OXIDOREDUCTASE DCC"/>
    <property type="match status" value="1"/>
</dbReference>
<evidence type="ECO:0000313" key="2">
    <source>
        <dbReference type="Proteomes" id="UP001371305"/>
    </source>
</evidence>
<evidence type="ECO:0000313" key="1">
    <source>
        <dbReference type="EMBL" id="MEK7951053.1"/>
    </source>
</evidence>
<dbReference type="RefSeq" id="WP_341404655.1">
    <property type="nucleotide sequence ID" value="NZ_JBBUKT010000003.1"/>
</dbReference>
<sequence>MDGDDFIVVAFDGDCLMCSKSIRFLAEHDPRRRFRFVKLQSPRGQQMEEKAGTGALNTALVEVDGQVFSRSAAILRAMRELGTGWRILSALGRCIPRPLRDWAYDFIAARRHRWFGKGDACSMPSEALRERLM</sequence>
<dbReference type="EMBL" id="JBBUKT010000003">
    <property type="protein sequence ID" value="MEK7951053.1"/>
    <property type="molecule type" value="Genomic_DNA"/>
</dbReference>
<accession>A0ABU9AU12</accession>
<proteinExistence type="predicted"/>
<gene>
    <name evidence="1" type="ORF">WKV53_11120</name>
</gene>
<dbReference type="PANTHER" id="PTHR33639:SF2">
    <property type="entry name" value="DUF393 DOMAIN-CONTAINING PROTEIN"/>
    <property type="match status" value="1"/>
</dbReference>
<comment type="caution">
    <text evidence="1">The sequence shown here is derived from an EMBL/GenBank/DDBJ whole genome shotgun (WGS) entry which is preliminary data.</text>
</comment>
<organism evidence="1 2">
    <name type="scientific">Luteolibacter soli</name>
    <dbReference type="NCBI Taxonomy" id="3135280"/>
    <lineage>
        <taxon>Bacteria</taxon>
        <taxon>Pseudomonadati</taxon>
        <taxon>Verrucomicrobiota</taxon>
        <taxon>Verrucomicrobiia</taxon>
        <taxon>Verrucomicrobiales</taxon>
        <taxon>Verrucomicrobiaceae</taxon>
        <taxon>Luteolibacter</taxon>
    </lineage>
</organism>
<dbReference type="Proteomes" id="UP001371305">
    <property type="component" value="Unassembled WGS sequence"/>
</dbReference>
<dbReference type="Pfam" id="PF04134">
    <property type="entry name" value="DCC1-like"/>
    <property type="match status" value="1"/>
</dbReference>
<reference evidence="1 2" key="1">
    <citation type="submission" date="2024-04" db="EMBL/GenBank/DDBJ databases">
        <title>Luteolibacter sp. isolated from soil.</title>
        <authorList>
            <person name="An J."/>
        </authorList>
    </citation>
    <scope>NUCLEOTIDE SEQUENCE [LARGE SCALE GENOMIC DNA]</scope>
    <source>
        <strain evidence="1 2">Y139</strain>
    </source>
</reference>
<protein>
    <submittedName>
        <fullName evidence="1">DCC1-like thiol-disulfide oxidoreductase family protein</fullName>
    </submittedName>
</protein>
<dbReference type="InterPro" id="IPR007263">
    <property type="entry name" value="DCC1-like"/>
</dbReference>